<sequence>MQVSFDISLYPLAEAEYKDEIWAFIERLNRLDGLKVITNGMSTQVFGEYDYTTEHVMKEIRTVHQNVGSAVFILKMIASDRSHLINHQGNKPKK</sequence>
<evidence type="ECO:0000313" key="1">
    <source>
        <dbReference type="EMBL" id="GLX86407.1"/>
    </source>
</evidence>
<proteinExistence type="predicted"/>
<evidence type="ECO:0008006" key="3">
    <source>
        <dbReference type="Google" id="ProtNLM"/>
    </source>
</evidence>
<name>A0ABQ6HFQ0_9GAMM</name>
<keyword evidence="2" id="KW-1185">Reference proteome</keyword>
<dbReference type="SUPFAM" id="SSF89957">
    <property type="entry name" value="MTH1187/YkoF-like"/>
    <property type="match status" value="1"/>
</dbReference>
<organism evidence="1 2">
    <name type="scientific">Thalassotalea loyana</name>
    <dbReference type="NCBI Taxonomy" id="280483"/>
    <lineage>
        <taxon>Bacteria</taxon>
        <taxon>Pseudomonadati</taxon>
        <taxon>Pseudomonadota</taxon>
        <taxon>Gammaproteobacteria</taxon>
        <taxon>Alteromonadales</taxon>
        <taxon>Colwelliaceae</taxon>
        <taxon>Thalassotalea</taxon>
    </lineage>
</organism>
<dbReference type="Gene3D" id="3.30.70.930">
    <property type="match status" value="1"/>
</dbReference>
<reference evidence="1 2" key="1">
    <citation type="submission" date="2023-03" db="EMBL/GenBank/DDBJ databases">
        <title>Thalassotalea loyana LMG 22536T draft genome sequence.</title>
        <authorList>
            <person name="Sawabe T."/>
        </authorList>
    </citation>
    <scope>NUCLEOTIDE SEQUENCE [LARGE SCALE GENOMIC DNA]</scope>
    <source>
        <strain evidence="1 2">LMG 22536</strain>
    </source>
</reference>
<dbReference type="EMBL" id="BSSV01000006">
    <property type="protein sequence ID" value="GLX86407.1"/>
    <property type="molecule type" value="Genomic_DNA"/>
</dbReference>
<protein>
    <recommendedName>
        <fullName evidence="3">Thiamin/hydroxymethyl pyrimidine-binding YkoF putative domain-containing protein</fullName>
    </recommendedName>
</protein>
<dbReference type="Proteomes" id="UP001157134">
    <property type="component" value="Unassembled WGS sequence"/>
</dbReference>
<evidence type="ECO:0000313" key="2">
    <source>
        <dbReference type="Proteomes" id="UP001157134"/>
    </source>
</evidence>
<comment type="caution">
    <text evidence="1">The sequence shown here is derived from an EMBL/GenBank/DDBJ whole genome shotgun (WGS) entry which is preliminary data.</text>
</comment>
<accession>A0ABQ6HFQ0</accession>
<dbReference type="InterPro" id="IPR029756">
    <property type="entry name" value="MTH1187/YkoF-like"/>
</dbReference>
<dbReference type="RefSeq" id="WP_284299413.1">
    <property type="nucleotide sequence ID" value="NZ_BSSV01000006.1"/>
</dbReference>
<gene>
    <name evidence="1" type="ORF">tloyanaT_26600</name>
</gene>